<dbReference type="RefSeq" id="WP_371948318.1">
    <property type="nucleotide sequence ID" value="NZ_JAXCEI010000003.1"/>
</dbReference>
<name>A0ABV4Q6L0_9ACTN</name>
<evidence type="ECO:0000313" key="2">
    <source>
        <dbReference type="EMBL" id="MFA1538787.1"/>
    </source>
</evidence>
<organism evidence="2 3">
    <name type="scientific">Actinomadura monticuli</name>
    <dbReference type="NCBI Taxonomy" id="3097367"/>
    <lineage>
        <taxon>Bacteria</taxon>
        <taxon>Bacillati</taxon>
        <taxon>Actinomycetota</taxon>
        <taxon>Actinomycetes</taxon>
        <taxon>Streptosporangiales</taxon>
        <taxon>Thermomonosporaceae</taxon>
        <taxon>Actinomadura</taxon>
    </lineage>
</organism>
<feature type="domain" description="SnoaL-like" evidence="1">
    <location>
        <begin position="12"/>
        <end position="110"/>
    </location>
</feature>
<comment type="caution">
    <text evidence="2">The sequence shown here is derived from an EMBL/GenBank/DDBJ whole genome shotgun (WGS) entry which is preliminary data.</text>
</comment>
<accession>A0ABV4Q6L0</accession>
<dbReference type="SUPFAM" id="SSF54427">
    <property type="entry name" value="NTF2-like"/>
    <property type="match status" value="1"/>
</dbReference>
<evidence type="ECO:0000313" key="3">
    <source>
        <dbReference type="Proteomes" id="UP001569963"/>
    </source>
</evidence>
<proteinExistence type="predicted"/>
<dbReference type="EMBL" id="JAXCEI010000003">
    <property type="protein sequence ID" value="MFA1538787.1"/>
    <property type="molecule type" value="Genomic_DNA"/>
</dbReference>
<dbReference type="Gene3D" id="3.10.450.50">
    <property type="match status" value="1"/>
</dbReference>
<protein>
    <submittedName>
        <fullName evidence="2">Nuclear transport factor 2 family protein</fullName>
    </submittedName>
</protein>
<dbReference type="InterPro" id="IPR037401">
    <property type="entry name" value="SnoaL-like"/>
</dbReference>
<evidence type="ECO:0000259" key="1">
    <source>
        <dbReference type="Pfam" id="PF12680"/>
    </source>
</evidence>
<sequence length="126" mass="14436">MSGTESMLEYAARFFEMVEAGDIEAVSALYHDDVTVWHNYDDVDQSKEENLATLGSIADRYDKFGYAQPRHTALEDGFLRQHVIEVERDGRSASIPAILRVYVEDGRIRRIEEYFDRSKLETVLAG</sequence>
<keyword evidence="3" id="KW-1185">Reference proteome</keyword>
<gene>
    <name evidence="2" type="ORF">SM611_07600</name>
</gene>
<reference evidence="2 3" key="1">
    <citation type="submission" date="2023-11" db="EMBL/GenBank/DDBJ databases">
        <title>Actinomadura monticuli sp. nov., isolated from volcanic ash.</title>
        <authorList>
            <person name="Lee S.D."/>
            <person name="Yang H."/>
            <person name="Kim I.S."/>
        </authorList>
    </citation>
    <scope>NUCLEOTIDE SEQUENCE [LARGE SCALE GENOMIC DNA]</scope>
    <source>
        <strain evidence="2 3">DLS-62</strain>
    </source>
</reference>
<dbReference type="Pfam" id="PF12680">
    <property type="entry name" value="SnoaL_2"/>
    <property type="match status" value="1"/>
</dbReference>
<dbReference type="InterPro" id="IPR032710">
    <property type="entry name" value="NTF2-like_dom_sf"/>
</dbReference>
<dbReference type="Proteomes" id="UP001569963">
    <property type="component" value="Unassembled WGS sequence"/>
</dbReference>